<evidence type="ECO:0000313" key="3">
    <source>
        <dbReference type="Proteomes" id="UP000245872"/>
    </source>
</evidence>
<dbReference type="KEGG" id="cher:DK880_00625"/>
<keyword evidence="1" id="KW-0812">Transmembrane</keyword>
<accession>A0A2Z3L986</accession>
<evidence type="ECO:0000256" key="1">
    <source>
        <dbReference type="SAM" id="Phobius"/>
    </source>
</evidence>
<evidence type="ECO:0000313" key="2">
    <source>
        <dbReference type="EMBL" id="AWN81941.1"/>
    </source>
</evidence>
<feature type="transmembrane region" description="Helical" evidence="1">
    <location>
        <begin position="14"/>
        <end position="33"/>
    </location>
</feature>
<keyword evidence="3" id="KW-1185">Reference proteome</keyword>
<gene>
    <name evidence="2" type="ORF">DK880_00625</name>
</gene>
<organism evidence="2 3">
    <name type="scientific">Candidatus Cardinium hertigii</name>
    <dbReference type="NCBI Taxonomy" id="247481"/>
    <lineage>
        <taxon>Bacteria</taxon>
        <taxon>Pseudomonadati</taxon>
        <taxon>Bacteroidota</taxon>
        <taxon>Cytophagia</taxon>
        <taxon>Cytophagales</taxon>
        <taxon>Amoebophilaceae</taxon>
        <taxon>Candidatus Cardinium</taxon>
    </lineage>
</organism>
<keyword evidence="1" id="KW-1133">Transmembrane helix</keyword>
<dbReference type="Proteomes" id="UP000245872">
    <property type="component" value="Chromosome"/>
</dbReference>
<dbReference type="EMBL" id="CP029619">
    <property type="protein sequence ID" value="AWN81941.1"/>
    <property type="molecule type" value="Genomic_DNA"/>
</dbReference>
<sequence length="51" mass="5934">MLRSLNAFIRKGRIAYYFWGISLFLSVLIIKQIQQTNLFTYGSILGQSSLY</sequence>
<reference evidence="2 3" key="1">
    <citation type="submission" date="2018-05" db="EMBL/GenBank/DDBJ databases">
        <title>Candidatus Cardinium hertigii Genome Assembly.</title>
        <authorList>
            <person name="Showmaker K.C."/>
            <person name="Walden K.O."/>
            <person name="Fields C.J."/>
            <person name="Lambert K.N."/>
            <person name="Hudson M.E."/>
        </authorList>
    </citation>
    <scope>NUCLEOTIDE SEQUENCE [LARGE SCALE GENOMIC DNA]</scope>
    <source>
        <strain evidence="3">cHgTN10</strain>
    </source>
</reference>
<protein>
    <submittedName>
        <fullName evidence="2">Uncharacterized protein</fullName>
    </submittedName>
</protein>
<dbReference type="AlphaFoldDB" id="A0A2Z3L986"/>
<proteinExistence type="predicted"/>
<keyword evidence="1" id="KW-0472">Membrane</keyword>
<name>A0A2Z3L986_9BACT</name>